<dbReference type="AlphaFoldDB" id="A0A3S5AG94"/>
<sequence length="78" mass="8765">MFFIFSISLLCGLAISNRTIGYNHAVDWWSVGVLIFEMAAGYPPFYSEQPIEIYEKIVAGKSNMKLKDTTSSICSAYE</sequence>
<keyword evidence="2" id="KW-0808">Transferase</keyword>
<evidence type="ECO:0000256" key="6">
    <source>
        <dbReference type="SAM" id="SignalP"/>
    </source>
</evidence>
<evidence type="ECO:0000256" key="5">
    <source>
        <dbReference type="ARBA" id="ARBA00022840"/>
    </source>
</evidence>
<name>A0A3S5AG94_9PLAT</name>
<dbReference type="EMBL" id="CAAALY010042560">
    <property type="protein sequence ID" value="VEL19650.1"/>
    <property type="molecule type" value="Genomic_DNA"/>
</dbReference>
<keyword evidence="5" id="KW-0067">ATP-binding</keyword>
<keyword evidence="4" id="KW-0418">Kinase</keyword>
<dbReference type="PANTHER" id="PTHR24353">
    <property type="entry name" value="CYCLIC NUCLEOTIDE-DEPENDENT PROTEIN KINASE"/>
    <property type="match status" value="1"/>
</dbReference>
<dbReference type="GO" id="GO:0005952">
    <property type="term" value="C:cAMP-dependent protein kinase complex"/>
    <property type="evidence" value="ECO:0007669"/>
    <property type="project" value="TreeGrafter"/>
</dbReference>
<dbReference type="GO" id="GO:0005829">
    <property type="term" value="C:cytosol"/>
    <property type="evidence" value="ECO:0007669"/>
    <property type="project" value="TreeGrafter"/>
</dbReference>
<evidence type="ECO:0000256" key="3">
    <source>
        <dbReference type="ARBA" id="ARBA00022741"/>
    </source>
</evidence>
<dbReference type="GO" id="GO:0005634">
    <property type="term" value="C:nucleus"/>
    <property type="evidence" value="ECO:0007669"/>
    <property type="project" value="TreeGrafter"/>
</dbReference>
<evidence type="ECO:0000259" key="7">
    <source>
        <dbReference type="PROSITE" id="PS50011"/>
    </source>
</evidence>
<feature type="chain" id="PRO_5018535640" description="Protein kinase domain-containing protein" evidence="6">
    <location>
        <begin position="17"/>
        <end position="78"/>
    </location>
</feature>
<proteinExistence type="predicted"/>
<dbReference type="SUPFAM" id="SSF56112">
    <property type="entry name" value="Protein kinase-like (PK-like)"/>
    <property type="match status" value="1"/>
</dbReference>
<evidence type="ECO:0000256" key="1">
    <source>
        <dbReference type="ARBA" id="ARBA00022527"/>
    </source>
</evidence>
<gene>
    <name evidence="8" type="ORF">PXEA_LOCUS13090</name>
</gene>
<reference evidence="8" key="1">
    <citation type="submission" date="2018-11" db="EMBL/GenBank/DDBJ databases">
        <authorList>
            <consortium name="Pathogen Informatics"/>
        </authorList>
    </citation>
    <scope>NUCLEOTIDE SEQUENCE</scope>
</reference>
<keyword evidence="3" id="KW-0547">Nucleotide-binding</keyword>
<dbReference type="GO" id="GO:0004691">
    <property type="term" value="F:cAMP-dependent protein kinase activity"/>
    <property type="evidence" value="ECO:0007669"/>
    <property type="project" value="TreeGrafter"/>
</dbReference>
<keyword evidence="1" id="KW-0723">Serine/threonine-protein kinase</keyword>
<organism evidence="8 9">
    <name type="scientific">Protopolystoma xenopodis</name>
    <dbReference type="NCBI Taxonomy" id="117903"/>
    <lineage>
        <taxon>Eukaryota</taxon>
        <taxon>Metazoa</taxon>
        <taxon>Spiralia</taxon>
        <taxon>Lophotrochozoa</taxon>
        <taxon>Platyhelminthes</taxon>
        <taxon>Monogenea</taxon>
        <taxon>Polyopisthocotylea</taxon>
        <taxon>Polystomatidea</taxon>
        <taxon>Polystomatidae</taxon>
        <taxon>Protopolystoma</taxon>
    </lineage>
</organism>
<feature type="signal peptide" evidence="6">
    <location>
        <begin position="1"/>
        <end position="16"/>
    </location>
</feature>
<dbReference type="GO" id="GO:0005524">
    <property type="term" value="F:ATP binding"/>
    <property type="evidence" value="ECO:0007669"/>
    <property type="project" value="UniProtKB-KW"/>
</dbReference>
<dbReference type="OrthoDB" id="63267at2759"/>
<accession>A0A3S5AG94</accession>
<keyword evidence="6" id="KW-0732">Signal</keyword>
<dbReference type="InterPro" id="IPR011009">
    <property type="entry name" value="Kinase-like_dom_sf"/>
</dbReference>
<evidence type="ECO:0000313" key="9">
    <source>
        <dbReference type="Proteomes" id="UP000784294"/>
    </source>
</evidence>
<dbReference type="Gene3D" id="1.10.510.10">
    <property type="entry name" value="Transferase(Phosphotransferase) domain 1"/>
    <property type="match status" value="1"/>
</dbReference>
<feature type="domain" description="Protein kinase" evidence="7">
    <location>
        <begin position="1"/>
        <end position="78"/>
    </location>
</feature>
<evidence type="ECO:0000256" key="2">
    <source>
        <dbReference type="ARBA" id="ARBA00022679"/>
    </source>
</evidence>
<dbReference type="Pfam" id="PF00069">
    <property type="entry name" value="Pkinase"/>
    <property type="match status" value="1"/>
</dbReference>
<keyword evidence="9" id="KW-1185">Reference proteome</keyword>
<protein>
    <recommendedName>
        <fullName evidence="7">Protein kinase domain-containing protein</fullName>
    </recommendedName>
</protein>
<evidence type="ECO:0000256" key="4">
    <source>
        <dbReference type="ARBA" id="ARBA00022777"/>
    </source>
</evidence>
<dbReference type="PANTHER" id="PTHR24353:SF153">
    <property type="entry name" value="CAMP-DEPENDENT PROTEIN KINASE CATALYTIC SUBUNIT 1"/>
    <property type="match status" value="1"/>
</dbReference>
<dbReference type="InterPro" id="IPR000719">
    <property type="entry name" value="Prot_kinase_dom"/>
</dbReference>
<comment type="caution">
    <text evidence="8">The sequence shown here is derived from an EMBL/GenBank/DDBJ whole genome shotgun (WGS) entry which is preliminary data.</text>
</comment>
<dbReference type="Proteomes" id="UP000784294">
    <property type="component" value="Unassembled WGS sequence"/>
</dbReference>
<evidence type="ECO:0000313" key="8">
    <source>
        <dbReference type="EMBL" id="VEL19650.1"/>
    </source>
</evidence>
<dbReference type="PROSITE" id="PS50011">
    <property type="entry name" value="PROTEIN_KINASE_DOM"/>
    <property type="match status" value="1"/>
</dbReference>